<keyword evidence="14" id="KW-1185">Reference proteome</keyword>
<dbReference type="EMBL" id="BDRX01000033">
    <property type="protein sequence ID" value="GBF92567.1"/>
    <property type="molecule type" value="Genomic_DNA"/>
</dbReference>
<evidence type="ECO:0000256" key="10">
    <source>
        <dbReference type="ARBA" id="ARBA00023136"/>
    </source>
</evidence>
<evidence type="ECO:0000256" key="6">
    <source>
        <dbReference type="ARBA" id="ARBA00022824"/>
    </source>
</evidence>
<evidence type="ECO:0000256" key="7">
    <source>
        <dbReference type="ARBA" id="ARBA00022892"/>
    </source>
</evidence>
<evidence type="ECO:0000256" key="1">
    <source>
        <dbReference type="ARBA" id="ARBA00004389"/>
    </source>
</evidence>
<protein>
    <recommendedName>
        <fullName evidence="15">Anaphase-promoting complex subunit 4 WD40 domain-containing protein</fullName>
    </recommendedName>
</protein>
<dbReference type="GO" id="GO:0006888">
    <property type="term" value="P:endoplasmic reticulum to Golgi vesicle-mediated transport"/>
    <property type="evidence" value="ECO:0007669"/>
    <property type="project" value="TreeGrafter"/>
</dbReference>
<keyword evidence="8" id="KW-0653">Protein transport</keyword>
<dbReference type="InterPro" id="IPR045260">
    <property type="entry name" value="Sec12-like"/>
</dbReference>
<evidence type="ECO:0000256" key="2">
    <source>
        <dbReference type="ARBA" id="ARBA00022448"/>
    </source>
</evidence>
<dbReference type="STRING" id="307507.A0A2V0P5V9"/>
<dbReference type="PANTHER" id="PTHR23284:SF0">
    <property type="entry name" value="PROLACTIN REGULATORY ELEMENT-BINDING PROTEIN"/>
    <property type="match status" value="1"/>
</dbReference>
<comment type="caution">
    <text evidence="13">The sequence shown here is derived from an EMBL/GenBank/DDBJ whole genome shotgun (WGS) entry which is preliminary data.</text>
</comment>
<evidence type="ECO:0000256" key="11">
    <source>
        <dbReference type="SAM" id="MobiDB-lite"/>
    </source>
</evidence>
<feature type="region of interest" description="Disordered" evidence="11">
    <location>
        <begin position="241"/>
        <end position="271"/>
    </location>
</feature>
<name>A0A2V0P5V9_9CHLO</name>
<comment type="subcellular location">
    <subcellularLocation>
        <location evidence="1">Endoplasmic reticulum membrane</location>
        <topology evidence="1">Single-pass membrane protein</topology>
    </subcellularLocation>
</comment>
<dbReference type="SMART" id="SM00320">
    <property type="entry name" value="WD40"/>
    <property type="match status" value="3"/>
</dbReference>
<dbReference type="AlphaFoldDB" id="A0A2V0P5V9"/>
<keyword evidence="4 12" id="KW-0812">Transmembrane</keyword>
<dbReference type="Gene3D" id="2.130.10.10">
    <property type="entry name" value="YVTN repeat-like/Quinoprotein amine dehydrogenase"/>
    <property type="match status" value="1"/>
</dbReference>
<dbReference type="InParanoid" id="A0A2V0P5V9"/>
<dbReference type="Proteomes" id="UP000247498">
    <property type="component" value="Unassembled WGS sequence"/>
</dbReference>
<dbReference type="OrthoDB" id="540664at2759"/>
<evidence type="ECO:0000313" key="14">
    <source>
        <dbReference type="Proteomes" id="UP000247498"/>
    </source>
</evidence>
<keyword evidence="3" id="KW-0853">WD repeat</keyword>
<gene>
    <name evidence="13" type="ORF">Rsub_05181</name>
</gene>
<evidence type="ECO:0000256" key="4">
    <source>
        <dbReference type="ARBA" id="ARBA00022692"/>
    </source>
</evidence>
<accession>A0A2V0P5V9</accession>
<keyword evidence="6" id="KW-0256">Endoplasmic reticulum</keyword>
<sequence length="428" mass="44650">MGKAKVGSRPNEFKYGMALYGAAWPPGEHFFVCGGGGHGLVNRIVWARYRGGRVSDQVGEYKLGNATPMRMALAPSGSALLLGMSDGGVRRFQLDLTGPTPRVIEVSSAFSERFEALRGEVTAMAFSGDGGLLAVGFITGDVKVLSYPGMKHLAEFKLPDGVKDLDFARTPSGGNERWPLLATACEDGKCRLWDVAAGAEVCQLPLPKGMEKAQVTRCRFARTAPILYAVLNQSRGGCHVAAYGPPSDPQRRGSSGGTAPPQRPSSAGGGAPGAWALLKRHEVDSGPNAALEISPGGTLLALGQAEGGLLAVDARTLHVVRSEPQASMVFVTRVAFSDDGGRILAVGADANAFVLDMREGGGGGGSSFCLLLLLLLLALAAGLGFVLHTNPEAAARAAEVWEALQRDARVRGGLSAVQGLVGRFTDEL</sequence>
<proteinExistence type="predicted"/>
<dbReference type="SUPFAM" id="SSF50998">
    <property type="entry name" value="Quinoprotein alcohol dehydrogenase-like"/>
    <property type="match status" value="1"/>
</dbReference>
<keyword evidence="7" id="KW-0931">ER-Golgi transport</keyword>
<dbReference type="InterPro" id="IPR001680">
    <property type="entry name" value="WD40_rpt"/>
</dbReference>
<keyword evidence="5" id="KW-0677">Repeat</keyword>
<dbReference type="PANTHER" id="PTHR23284">
    <property type="entry name" value="PROLACTIN REGULATORY ELEMENT BINDING PROTEIN"/>
    <property type="match status" value="1"/>
</dbReference>
<dbReference type="FunCoup" id="A0A2V0P5V9">
    <property type="interactions" value="2187"/>
</dbReference>
<evidence type="ECO:0000256" key="5">
    <source>
        <dbReference type="ARBA" id="ARBA00022737"/>
    </source>
</evidence>
<dbReference type="GO" id="GO:0015031">
    <property type="term" value="P:protein transport"/>
    <property type="evidence" value="ECO:0007669"/>
    <property type="project" value="UniProtKB-KW"/>
</dbReference>
<keyword evidence="2" id="KW-0813">Transport</keyword>
<dbReference type="GO" id="GO:0005789">
    <property type="term" value="C:endoplasmic reticulum membrane"/>
    <property type="evidence" value="ECO:0007669"/>
    <property type="project" value="UniProtKB-SubCell"/>
</dbReference>
<reference evidence="13 14" key="1">
    <citation type="journal article" date="2018" name="Sci. Rep.">
        <title>Raphidocelis subcapitata (=Pseudokirchneriella subcapitata) provides an insight into genome evolution and environmental adaptations in the Sphaeropleales.</title>
        <authorList>
            <person name="Suzuki S."/>
            <person name="Yamaguchi H."/>
            <person name="Nakajima N."/>
            <person name="Kawachi M."/>
        </authorList>
    </citation>
    <scope>NUCLEOTIDE SEQUENCE [LARGE SCALE GENOMIC DNA]</scope>
    <source>
        <strain evidence="13 14">NIES-35</strain>
    </source>
</reference>
<evidence type="ECO:0000256" key="3">
    <source>
        <dbReference type="ARBA" id="ARBA00022574"/>
    </source>
</evidence>
<evidence type="ECO:0000256" key="8">
    <source>
        <dbReference type="ARBA" id="ARBA00022927"/>
    </source>
</evidence>
<keyword evidence="9 12" id="KW-1133">Transmembrane helix</keyword>
<feature type="transmembrane region" description="Helical" evidence="12">
    <location>
        <begin position="367"/>
        <end position="387"/>
    </location>
</feature>
<evidence type="ECO:0008006" key="15">
    <source>
        <dbReference type="Google" id="ProtNLM"/>
    </source>
</evidence>
<evidence type="ECO:0000256" key="9">
    <source>
        <dbReference type="ARBA" id="ARBA00022989"/>
    </source>
</evidence>
<dbReference type="Pfam" id="PF00400">
    <property type="entry name" value="WD40"/>
    <property type="match status" value="1"/>
</dbReference>
<dbReference type="InterPro" id="IPR015943">
    <property type="entry name" value="WD40/YVTN_repeat-like_dom_sf"/>
</dbReference>
<organism evidence="13 14">
    <name type="scientific">Raphidocelis subcapitata</name>
    <dbReference type="NCBI Taxonomy" id="307507"/>
    <lineage>
        <taxon>Eukaryota</taxon>
        <taxon>Viridiplantae</taxon>
        <taxon>Chlorophyta</taxon>
        <taxon>core chlorophytes</taxon>
        <taxon>Chlorophyceae</taxon>
        <taxon>CS clade</taxon>
        <taxon>Sphaeropleales</taxon>
        <taxon>Selenastraceae</taxon>
        <taxon>Raphidocelis</taxon>
    </lineage>
</organism>
<dbReference type="GO" id="GO:0005085">
    <property type="term" value="F:guanyl-nucleotide exchange factor activity"/>
    <property type="evidence" value="ECO:0007669"/>
    <property type="project" value="InterPro"/>
</dbReference>
<keyword evidence="10 12" id="KW-0472">Membrane</keyword>
<dbReference type="GO" id="GO:0003400">
    <property type="term" value="P:regulation of COPII vesicle coating"/>
    <property type="evidence" value="ECO:0007669"/>
    <property type="project" value="TreeGrafter"/>
</dbReference>
<evidence type="ECO:0000313" key="13">
    <source>
        <dbReference type="EMBL" id="GBF92567.1"/>
    </source>
</evidence>
<dbReference type="InterPro" id="IPR011047">
    <property type="entry name" value="Quinoprotein_ADH-like_sf"/>
</dbReference>
<evidence type="ECO:0000256" key="12">
    <source>
        <dbReference type="SAM" id="Phobius"/>
    </source>
</evidence>